<evidence type="ECO:0000256" key="3">
    <source>
        <dbReference type="ARBA" id="ARBA00023239"/>
    </source>
</evidence>
<evidence type="ECO:0000259" key="4">
    <source>
        <dbReference type="Pfam" id="PF02775"/>
    </source>
</evidence>
<dbReference type="PANTHER" id="PTHR42818">
    <property type="entry name" value="SULFOPYRUVATE DECARBOXYLASE SUBUNIT ALPHA"/>
    <property type="match status" value="1"/>
</dbReference>
<evidence type="ECO:0000259" key="5">
    <source>
        <dbReference type="Pfam" id="PF02776"/>
    </source>
</evidence>
<dbReference type="GO" id="GO:0033980">
    <property type="term" value="F:phosphonopyruvate decarboxylase activity"/>
    <property type="evidence" value="ECO:0007669"/>
    <property type="project" value="InterPro"/>
</dbReference>
<dbReference type="InterPro" id="IPR029061">
    <property type="entry name" value="THDP-binding"/>
</dbReference>
<dbReference type="CDD" id="cd03371">
    <property type="entry name" value="TPP_PpyrDC"/>
    <property type="match status" value="1"/>
</dbReference>
<gene>
    <name evidence="6" type="ORF">PGLA1383_LOCUS39685</name>
</gene>
<keyword evidence="7" id="KW-1185">Reference proteome</keyword>
<dbReference type="SUPFAM" id="SSF52518">
    <property type="entry name" value="Thiamin diphosphate-binding fold (THDP-binding)"/>
    <property type="match status" value="2"/>
</dbReference>
<dbReference type="Pfam" id="PF02775">
    <property type="entry name" value="TPP_enzyme_C"/>
    <property type="match status" value="1"/>
</dbReference>
<dbReference type="CDD" id="cd07035">
    <property type="entry name" value="TPP_PYR_POX_like"/>
    <property type="match status" value="1"/>
</dbReference>
<dbReference type="OrthoDB" id="16262at2759"/>
<dbReference type="InterPro" id="IPR011766">
    <property type="entry name" value="TPP_enzyme_TPP-bd"/>
</dbReference>
<dbReference type="FunFam" id="3.40.50.970:FF:000100">
    <property type="entry name" value="Putative phosphonopyruvate decarboxylase"/>
    <property type="match status" value="1"/>
</dbReference>
<evidence type="ECO:0000313" key="7">
    <source>
        <dbReference type="Proteomes" id="UP000654075"/>
    </source>
</evidence>
<keyword evidence="1" id="KW-0210">Decarboxylase</keyword>
<evidence type="ECO:0000256" key="1">
    <source>
        <dbReference type="ARBA" id="ARBA00022793"/>
    </source>
</evidence>
<feature type="domain" description="Thiamine pyrophosphate enzyme TPP-binding" evidence="4">
    <location>
        <begin position="555"/>
        <end position="671"/>
    </location>
</feature>
<dbReference type="PANTHER" id="PTHR42818:SF1">
    <property type="entry name" value="SULFOPYRUVATE DECARBOXYLASE"/>
    <property type="match status" value="1"/>
</dbReference>
<keyword evidence="2" id="KW-0786">Thiamine pyrophosphate</keyword>
<name>A0A813G5M7_POLGL</name>
<dbReference type="GO" id="GO:0032923">
    <property type="term" value="P:organic phosphonate biosynthetic process"/>
    <property type="evidence" value="ECO:0007669"/>
    <property type="project" value="InterPro"/>
</dbReference>
<dbReference type="Proteomes" id="UP000654075">
    <property type="component" value="Unassembled WGS sequence"/>
</dbReference>
<protein>
    <recommendedName>
        <fullName evidence="8">Phosphonopyruvate decarboxylase</fullName>
    </recommendedName>
</protein>
<proteinExistence type="predicted"/>
<reference evidence="6" key="1">
    <citation type="submission" date="2021-02" db="EMBL/GenBank/DDBJ databases">
        <authorList>
            <person name="Dougan E. K."/>
            <person name="Rhodes N."/>
            <person name="Thang M."/>
            <person name="Chan C."/>
        </authorList>
    </citation>
    <scope>NUCLEOTIDE SEQUENCE</scope>
</reference>
<organism evidence="6 7">
    <name type="scientific">Polarella glacialis</name>
    <name type="common">Dinoflagellate</name>
    <dbReference type="NCBI Taxonomy" id="89957"/>
    <lineage>
        <taxon>Eukaryota</taxon>
        <taxon>Sar</taxon>
        <taxon>Alveolata</taxon>
        <taxon>Dinophyceae</taxon>
        <taxon>Suessiales</taxon>
        <taxon>Suessiaceae</taxon>
        <taxon>Polarella</taxon>
    </lineage>
</organism>
<keyword evidence="3" id="KW-0456">Lyase</keyword>
<feature type="domain" description="Thiamine pyrophosphate enzyme N-terminal TPP-binding" evidence="5">
    <location>
        <begin position="331"/>
        <end position="438"/>
    </location>
</feature>
<dbReference type="NCBIfam" id="TIGR03297">
    <property type="entry name" value="Ppyr-DeCO2ase"/>
    <property type="match status" value="1"/>
</dbReference>
<dbReference type="InterPro" id="IPR012001">
    <property type="entry name" value="Thiamin_PyroP_enz_TPP-bd_dom"/>
</dbReference>
<dbReference type="Gene3D" id="3.40.50.970">
    <property type="match status" value="2"/>
</dbReference>
<evidence type="ECO:0000256" key="2">
    <source>
        <dbReference type="ARBA" id="ARBA00023052"/>
    </source>
</evidence>
<dbReference type="GO" id="GO:0000287">
    <property type="term" value="F:magnesium ion binding"/>
    <property type="evidence" value="ECO:0007669"/>
    <property type="project" value="InterPro"/>
</dbReference>
<dbReference type="Pfam" id="PF02776">
    <property type="entry name" value="TPP_enzyme_N"/>
    <property type="match status" value="1"/>
</dbReference>
<dbReference type="EMBL" id="CAJNNV010027920">
    <property type="protein sequence ID" value="CAE8622228.1"/>
    <property type="molecule type" value="Genomic_DNA"/>
</dbReference>
<dbReference type="InterPro" id="IPR000399">
    <property type="entry name" value="TPP-bd_CS"/>
</dbReference>
<evidence type="ECO:0008006" key="8">
    <source>
        <dbReference type="Google" id="ProtNLM"/>
    </source>
</evidence>
<dbReference type="InterPro" id="IPR051818">
    <property type="entry name" value="TPP_dependent_decarboxylase"/>
</dbReference>
<dbReference type="InterPro" id="IPR017684">
    <property type="entry name" value="Phosphono-pyrv_decarboxylase"/>
</dbReference>
<comment type="caution">
    <text evidence="6">The sequence shown here is derived from an EMBL/GenBank/DDBJ whole genome shotgun (WGS) entry which is preliminary data.</text>
</comment>
<accession>A0A813G5M7</accession>
<dbReference type="PROSITE" id="PS00187">
    <property type="entry name" value="TPP_ENZYMES"/>
    <property type="match status" value="1"/>
</dbReference>
<dbReference type="AlphaFoldDB" id="A0A813G5M7"/>
<sequence length="702" mass="76409">MDAEAGEKRSAALQQLLLDLECLPAEEVWRVRIFAGLRRVVAERRQLGVYGSGLSELLGAESQHDSSSSSAGPSGAGGEGLAMAVLSLLDAPALAALGRTRRHWRSLPHWPEHWFLLGRQDFGKQRRLVPPGKFERFDQTMLDAEVDWHARYGNFMWAARCPSVEDLRMAVVRVVHSLDLETSGLEEVRRRLAIELQIGHESLLSLECVEQLLEDASSMRSMGGRPLNLVDRSISPLAESLGPAWLLRQLDASVGFAAAGGSSGSRAMRVVVSSARRGSTVAGSKTLAARGKSSAVSEPDYALPKEEGKTDMRIYRPMTETVRTFLNPAHFFLLLKAHGTSFYTGVPDSLLKDMCAYITDNMPKESHVIAANEGTAMAIAAGHHLATGKVACVYLQNSGLGNTVNPLLSLCSSKVYSIPVLLIVGWRGEPGKKDEPQHLVQGALTPSLLKEMGVPYEILPDYAEGAFEVLNKAYAYMEKEKAPFALLVKKQTFEKYRLQSEQALFTEAGLLHREEILEKIAEAFPSEPLVTTTGFTSREMFELRVQKGQPHDQDFLTVGSMGHCSSIALGVALAKPHQNVLCIDGDGAALMHMGAFATTGQCGLTNFKHVLINNAVHDSVGGQPTGAAFIDFPSIALACGYRHAKRVSTGAELESALKELKEGEGPYFLEVRALPGARADLGRPTTSCYQNKDAFMDLLRKI</sequence>
<dbReference type="GO" id="GO:0030976">
    <property type="term" value="F:thiamine pyrophosphate binding"/>
    <property type="evidence" value="ECO:0007669"/>
    <property type="project" value="InterPro"/>
</dbReference>
<evidence type="ECO:0000313" key="6">
    <source>
        <dbReference type="EMBL" id="CAE8622228.1"/>
    </source>
</evidence>